<dbReference type="EMBL" id="JBBBZM010000140">
    <property type="protein sequence ID" value="KAL0633029.1"/>
    <property type="molecule type" value="Genomic_DNA"/>
</dbReference>
<keyword evidence="1" id="KW-0472">Membrane</keyword>
<dbReference type="Gene3D" id="1.20.58.340">
    <property type="entry name" value="Magnesium transport protein CorA, transmembrane region"/>
    <property type="match status" value="1"/>
</dbReference>
<evidence type="ECO:0000313" key="3">
    <source>
        <dbReference type="EMBL" id="KAL0633029.1"/>
    </source>
</evidence>
<keyword evidence="4" id="KW-1185">Reference proteome</keyword>
<feature type="transmembrane region" description="Helical" evidence="1">
    <location>
        <begin position="479"/>
        <end position="500"/>
    </location>
</feature>
<evidence type="ECO:0000256" key="1">
    <source>
        <dbReference type="SAM" id="Phobius"/>
    </source>
</evidence>
<keyword evidence="1" id="KW-1133">Transmembrane helix</keyword>
<dbReference type="InterPro" id="IPR058257">
    <property type="entry name" value="CorA-like_dom"/>
</dbReference>
<comment type="caution">
    <text evidence="3">The sequence shown here is derived from an EMBL/GenBank/DDBJ whole genome shotgun (WGS) entry which is preliminary data.</text>
</comment>
<organism evidence="3 4">
    <name type="scientific">Discina gigas</name>
    <dbReference type="NCBI Taxonomy" id="1032678"/>
    <lineage>
        <taxon>Eukaryota</taxon>
        <taxon>Fungi</taxon>
        <taxon>Dikarya</taxon>
        <taxon>Ascomycota</taxon>
        <taxon>Pezizomycotina</taxon>
        <taxon>Pezizomycetes</taxon>
        <taxon>Pezizales</taxon>
        <taxon>Discinaceae</taxon>
        <taxon>Discina</taxon>
    </lineage>
</organism>
<name>A0ABR3GAR0_9PEZI</name>
<gene>
    <name evidence="3" type="ORF">Q9L58_008092</name>
</gene>
<keyword evidence="1" id="KW-0812">Transmembrane</keyword>
<evidence type="ECO:0000313" key="4">
    <source>
        <dbReference type="Proteomes" id="UP001447188"/>
    </source>
</evidence>
<accession>A0ABR3GAR0</accession>
<feature type="transmembrane region" description="Helical" evidence="1">
    <location>
        <begin position="435"/>
        <end position="458"/>
    </location>
</feature>
<dbReference type="Proteomes" id="UP001447188">
    <property type="component" value="Unassembled WGS sequence"/>
</dbReference>
<feature type="domain" description="CorA-like transporter" evidence="2">
    <location>
        <begin position="6"/>
        <end position="270"/>
    </location>
</feature>
<dbReference type="Pfam" id="PF26616">
    <property type="entry name" value="CorA-like"/>
    <property type="match status" value="1"/>
</dbReference>
<proteinExistence type="predicted"/>
<sequence>MTDSGWEQYPKRLRNYDPLREDGNSYDARLTMDNRRLFTEKGSMSVDILDVNRDEFFADDKRPETFEDPEKFEARLTTSSANRESRLYYLKAASPKVLSRSRLHIPQETLRKILTVHQVMPGFVDFLQAFGRKASSTDTGYGGCKRRIEYTSPNKPEKQRNIDYYEICYNIKYVEKNYRLPDEPWSIRQTCVYQKYEYSKKSSTWILVQPSGQVQGRIQEVFKARTVEDIEESVHNPLDLHLVFLSAAAENWRWYYNSLEEALVEMTQNALYSSVGIRETVSLRAPPTPGTGKFDIDFEVEFKDVQNLQKFEEKVQNLLLALETNRDTITTLQKHNHQLQRCSLELEDHIFTVVDDSLDTYLVELAIHKRNIQALLHRIRGRSRLLYNVLDFRNAETAHRHGQKNVDFAELGRRDSDLMMKMTKVATREAAAVKIVTFVTLFYLPATFVATFLSANCVNFVEETIDGRLVQRMVISKDLILFAAITVPLMCITLSIWFIWNRTEANRVGEEIGERPRASGHYS</sequence>
<reference evidence="3 4" key="1">
    <citation type="submission" date="2024-02" db="EMBL/GenBank/DDBJ databases">
        <title>Discinaceae phylogenomics.</title>
        <authorList>
            <person name="Dirks A.C."/>
            <person name="James T.Y."/>
        </authorList>
    </citation>
    <scope>NUCLEOTIDE SEQUENCE [LARGE SCALE GENOMIC DNA]</scope>
    <source>
        <strain evidence="3 4">ACD0624</strain>
    </source>
</reference>
<evidence type="ECO:0000259" key="2">
    <source>
        <dbReference type="Pfam" id="PF26616"/>
    </source>
</evidence>
<protein>
    <recommendedName>
        <fullName evidence="2">CorA-like transporter domain-containing protein</fullName>
    </recommendedName>
</protein>